<dbReference type="EMBL" id="QKYT01000749">
    <property type="protein sequence ID" value="RIA81751.1"/>
    <property type="molecule type" value="Genomic_DNA"/>
</dbReference>
<gene>
    <name evidence="5" type="ORF">C1645_836477</name>
</gene>
<dbReference type="InterPro" id="IPR015915">
    <property type="entry name" value="Kelch-typ_b-propeller"/>
</dbReference>
<feature type="domain" description="Attractin/MKLN-like beta-propeller" evidence="4">
    <location>
        <begin position="40"/>
        <end position="285"/>
    </location>
</feature>
<dbReference type="OrthoDB" id="2363417at2759"/>
<keyword evidence="3" id="KW-0472">Membrane</keyword>
<dbReference type="Gene3D" id="2.120.10.80">
    <property type="entry name" value="Kelch-type beta propeller"/>
    <property type="match status" value="1"/>
</dbReference>
<protein>
    <recommendedName>
        <fullName evidence="4">Attractin/MKLN-like beta-propeller domain-containing protein</fullName>
    </recommendedName>
</protein>
<evidence type="ECO:0000313" key="5">
    <source>
        <dbReference type="EMBL" id="RIA81751.1"/>
    </source>
</evidence>
<evidence type="ECO:0000256" key="2">
    <source>
        <dbReference type="ARBA" id="ARBA00022737"/>
    </source>
</evidence>
<feature type="transmembrane region" description="Helical" evidence="3">
    <location>
        <begin position="309"/>
        <end position="330"/>
    </location>
</feature>
<dbReference type="SUPFAM" id="SSF117281">
    <property type="entry name" value="Kelch motif"/>
    <property type="match status" value="1"/>
</dbReference>
<keyword evidence="1" id="KW-0880">Kelch repeat</keyword>
<accession>A0A397SG59</accession>
<keyword evidence="6" id="KW-1185">Reference proteome</keyword>
<dbReference type="AlphaFoldDB" id="A0A397SG59"/>
<comment type="caution">
    <text evidence="5">The sequence shown here is derived from an EMBL/GenBank/DDBJ whole genome shotgun (WGS) entry which is preliminary data.</text>
</comment>
<dbReference type="Proteomes" id="UP000265703">
    <property type="component" value="Unassembled WGS sequence"/>
</dbReference>
<reference evidence="5 6" key="1">
    <citation type="submission" date="2018-06" db="EMBL/GenBank/DDBJ databases">
        <title>Comparative genomics reveals the genomic features of Rhizophagus irregularis, R. cerebriforme, R. diaphanum and Gigaspora rosea, and their symbiotic lifestyle signature.</title>
        <authorList>
            <person name="Morin E."/>
            <person name="San Clemente H."/>
            <person name="Chen E.C.H."/>
            <person name="De La Providencia I."/>
            <person name="Hainaut M."/>
            <person name="Kuo A."/>
            <person name="Kohler A."/>
            <person name="Murat C."/>
            <person name="Tang N."/>
            <person name="Roy S."/>
            <person name="Loubradou J."/>
            <person name="Henrissat B."/>
            <person name="Grigoriev I.V."/>
            <person name="Corradi N."/>
            <person name="Roux C."/>
            <person name="Martin F.M."/>
        </authorList>
    </citation>
    <scope>NUCLEOTIDE SEQUENCE [LARGE SCALE GENOMIC DNA]</scope>
    <source>
        <strain evidence="5 6">DAOM 227022</strain>
    </source>
</reference>
<sequence>MERNFHTATLIVNLNDRALEIPPHYGAATSVFGALKDSVFFFGGDMGKLNVPSTLLYLFNATQLEWNAVTNSQGMIPDRRRYLCAIADNNDMIYLSGGEFIIQQSFKTSNEINIFDTHIDNWSVDEHGLFRRKGHTVTFLPNTNEIIYIGGYGDNDFIDITNLDIYNTIGNTWRRIATKNPPEQRYLHTAVLTNDNRIVIFGGVGSIQTEWPIQISTDTPVQNYYVVLNLNTSEWYNGAKINEINGAPYRGHTATLVDGYMFIAFGNIYSASKKFNNDILIYKIEDYANFTEVNTIYPEDLIHKNPNNFVVIIIGATLAVVTILLGFVGFKFRKQTIIKYSGGRPPLSLIPIP</sequence>
<proteinExistence type="predicted"/>
<keyword evidence="3" id="KW-0812">Transmembrane</keyword>
<evidence type="ECO:0000256" key="3">
    <source>
        <dbReference type="SAM" id="Phobius"/>
    </source>
</evidence>
<dbReference type="STRING" id="658196.A0A397SG59"/>
<name>A0A397SG59_9GLOM</name>
<evidence type="ECO:0000259" key="4">
    <source>
        <dbReference type="Pfam" id="PF24981"/>
    </source>
</evidence>
<dbReference type="PANTHER" id="PTHR46093:SF18">
    <property type="entry name" value="FIBRONECTIN TYPE-III DOMAIN-CONTAINING PROTEIN"/>
    <property type="match status" value="1"/>
</dbReference>
<evidence type="ECO:0000256" key="1">
    <source>
        <dbReference type="ARBA" id="ARBA00022441"/>
    </source>
</evidence>
<organism evidence="5 6">
    <name type="scientific">Glomus cerebriforme</name>
    <dbReference type="NCBI Taxonomy" id="658196"/>
    <lineage>
        <taxon>Eukaryota</taxon>
        <taxon>Fungi</taxon>
        <taxon>Fungi incertae sedis</taxon>
        <taxon>Mucoromycota</taxon>
        <taxon>Glomeromycotina</taxon>
        <taxon>Glomeromycetes</taxon>
        <taxon>Glomerales</taxon>
        <taxon>Glomeraceae</taxon>
        <taxon>Glomus</taxon>
    </lineage>
</organism>
<keyword evidence="2" id="KW-0677">Repeat</keyword>
<dbReference type="Pfam" id="PF24981">
    <property type="entry name" value="Beta-prop_ATRN-LZTR1"/>
    <property type="match status" value="1"/>
</dbReference>
<dbReference type="PANTHER" id="PTHR46093">
    <property type="entry name" value="ACYL-COA-BINDING DOMAIN-CONTAINING PROTEIN 5"/>
    <property type="match status" value="1"/>
</dbReference>
<dbReference type="InterPro" id="IPR056737">
    <property type="entry name" value="Beta-prop_ATRN-MKLN-like"/>
</dbReference>
<evidence type="ECO:0000313" key="6">
    <source>
        <dbReference type="Proteomes" id="UP000265703"/>
    </source>
</evidence>
<keyword evidence="3" id="KW-1133">Transmembrane helix</keyword>